<dbReference type="AlphaFoldDB" id="A0A172TLT7"/>
<organism evidence="1 2">
    <name type="scientific">Paenibacillus swuensis</name>
    <dbReference type="NCBI Taxonomy" id="1178515"/>
    <lineage>
        <taxon>Bacteria</taxon>
        <taxon>Bacillati</taxon>
        <taxon>Bacillota</taxon>
        <taxon>Bacilli</taxon>
        <taxon>Bacillales</taxon>
        <taxon>Paenibacillaceae</taxon>
        <taxon>Paenibacillus</taxon>
    </lineage>
</organism>
<proteinExistence type="predicted"/>
<protein>
    <submittedName>
        <fullName evidence="1">Uncharacterized protein</fullName>
    </submittedName>
</protein>
<dbReference type="RefSeq" id="WP_068609274.1">
    <property type="nucleotide sequence ID" value="NZ_CP011388.1"/>
</dbReference>
<evidence type="ECO:0000313" key="1">
    <source>
        <dbReference type="EMBL" id="ANE47990.1"/>
    </source>
</evidence>
<gene>
    <name evidence="1" type="ORF">SY83_18730</name>
</gene>
<reference evidence="1 2" key="1">
    <citation type="submission" date="2015-01" db="EMBL/GenBank/DDBJ databases">
        <title>Paenibacillus swuensis/DY6/whole genome sequencing.</title>
        <authorList>
            <person name="Kim M.K."/>
            <person name="Srinivasan S."/>
            <person name="Lee J.-J."/>
        </authorList>
    </citation>
    <scope>NUCLEOTIDE SEQUENCE [LARGE SCALE GENOMIC DNA]</scope>
    <source>
        <strain evidence="1 2">DY6</strain>
    </source>
</reference>
<sequence length="103" mass="10945">MKSGGFLIGAAVGAAATVYFLNNKQVVYSSANSFGHSVGNVMHDAKDKVMDAAMSSQFGMGMGAGNNSHNHAGGLDRVEAIVNNEPHLQKEVDEIMEEDRYQA</sequence>
<dbReference type="STRING" id="1178515.SY83_18730"/>
<dbReference type="Proteomes" id="UP000076927">
    <property type="component" value="Chromosome"/>
</dbReference>
<dbReference type="OrthoDB" id="2614893at2"/>
<name>A0A172TLT7_9BACL</name>
<dbReference type="KEGG" id="pswu:SY83_18730"/>
<accession>A0A172TLT7</accession>
<dbReference type="EMBL" id="CP011388">
    <property type="protein sequence ID" value="ANE47990.1"/>
    <property type="molecule type" value="Genomic_DNA"/>
</dbReference>
<keyword evidence="2" id="KW-1185">Reference proteome</keyword>
<evidence type="ECO:0000313" key="2">
    <source>
        <dbReference type="Proteomes" id="UP000076927"/>
    </source>
</evidence>
<dbReference type="PATRIC" id="fig|1178515.4.peg.3782"/>